<dbReference type="SUPFAM" id="SSF53335">
    <property type="entry name" value="S-adenosyl-L-methionine-dependent methyltransferases"/>
    <property type="match status" value="1"/>
</dbReference>
<organism evidence="2 3">
    <name type="scientific">Agromyces protaetiae</name>
    <dbReference type="NCBI Taxonomy" id="2509455"/>
    <lineage>
        <taxon>Bacteria</taxon>
        <taxon>Bacillati</taxon>
        <taxon>Actinomycetota</taxon>
        <taxon>Actinomycetes</taxon>
        <taxon>Micrococcales</taxon>
        <taxon>Microbacteriaceae</taxon>
        <taxon>Agromyces</taxon>
    </lineage>
</organism>
<dbReference type="Proteomes" id="UP000291259">
    <property type="component" value="Chromosome"/>
</dbReference>
<evidence type="ECO:0000313" key="3">
    <source>
        <dbReference type="Proteomes" id="UP000291259"/>
    </source>
</evidence>
<protein>
    <submittedName>
        <fullName evidence="2">SAM-dependent methyltransferase</fullName>
    </submittedName>
</protein>
<sequence>MGSIEFETDGIARGVTLLVDGQAQSHVDPSDPTRLFFEYVRRIGHAIDAAAAPGAPISALHLGGGALTLPRYIAATRPGSVQVVVDHDPALVAAVLDRLPAPPGVEFVVDDAQTVIAAHGAADLVPGPFDLVVLDLYTGLEAPAFVDEPGFLAAALGRLGPTGILVVNVADAAGLARLRALGRALSRAAPSAEVLVAGDPSVLSGAEEGNAVVVAAPHGFPRGLERRLASGGPFPAEILTGARLDFALWGAC</sequence>
<dbReference type="OrthoDB" id="8221452at2"/>
<dbReference type="PANTHER" id="PTHR43317">
    <property type="entry name" value="THERMOSPERMINE SYNTHASE ACAULIS5"/>
    <property type="match status" value="1"/>
</dbReference>
<keyword evidence="2" id="KW-0489">Methyltransferase</keyword>
<dbReference type="GO" id="GO:0006596">
    <property type="term" value="P:polyamine biosynthetic process"/>
    <property type="evidence" value="ECO:0007669"/>
    <property type="project" value="UniProtKB-KW"/>
</dbReference>
<dbReference type="GO" id="GO:0008168">
    <property type="term" value="F:methyltransferase activity"/>
    <property type="evidence" value="ECO:0007669"/>
    <property type="project" value="UniProtKB-KW"/>
</dbReference>
<proteinExistence type="predicted"/>
<dbReference type="Gene3D" id="3.40.50.150">
    <property type="entry name" value="Vaccinia Virus protein VP39"/>
    <property type="match status" value="1"/>
</dbReference>
<name>A0A4P6FAX2_9MICO</name>
<accession>A0A4P6FAX2</accession>
<dbReference type="PANTHER" id="PTHR43317:SF1">
    <property type="entry name" value="THERMOSPERMINE SYNTHASE ACAULIS5"/>
    <property type="match status" value="1"/>
</dbReference>
<dbReference type="RefSeq" id="WP_129190070.1">
    <property type="nucleotide sequence ID" value="NZ_CP035491.1"/>
</dbReference>
<evidence type="ECO:0000256" key="1">
    <source>
        <dbReference type="ARBA" id="ARBA00023115"/>
    </source>
</evidence>
<dbReference type="EMBL" id="CP035491">
    <property type="protein sequence ID" value="QAY73122.1"/>
    <property type="molecule type" value="Genomic_DNA"/>
</dbReference>
<reference evidence="2 3" key="1">
    <citation type="submission" date="2019-01" db="EMBL/GenBank/DDBJ databases">
        <title>Genome sequencing of strain FW100M-8.</title>
        <authorList>
            <person name="Heo J."/>
            <person name="Kim S.-J."/>
            <person name="Kim J.-S."/>
            <person name="Hong S.-B."/>
            <person name="Kwon S.-W."/>
        </authorList>
    </citation>
    <scope>NUCLEOTIDE SEQUENCE [LARGE SCALE GENOMIC DNA]</scope>
    <source>
        <strain evidence="2 3">FW100M-8</strain>
    </source>
</reference>
<dbReference type="KEGG" id="agf:ET445_06945"/>
<gene>
    <name evidence="2" type="ORF">ET445_06945</name>
</gene>
<evidence type="ECO:0000313" key="2">
    <source>
        <dbReference type="EMBL" id="QAY73122.1"/>
    </source>
</evidence>
<keyword evidence="1" id="KW-0620">Polyamine biosynthesis</keyword>
<dbReference type="AlphaFoldDB" id="A0A4P6FAX2"/>
<keyword evidence="2" id="KW-0808">Transferase</keyword>
<keyword evidence="3" id="KW-1185">Reference proteome</keyword>
<dbReference type="NCBIfam" id="NF037959">
    <property type="entry name" value="MFS_SpdSyn"/>
    <property type="match status" value="1"/>
</dbReference>
<dbReference type="InterPro" id="IPR029063">
    <property type="entry name" value="SAM-dependent_MTases_sf"/>
</dbReference>
<dbReference type="GO" id="GO:0032259">
    <property type="term" value="P:methylation"/>
    <property type="evidence" value="ECO:0007669"/>
    <property type="project" value="UniProtKB-KW"/>
</dbReference>